<dbReference type="PROSITE" id="PS00018">
    <property type="entry name" value="EF_HAND_1"/>
    <property type="match status" value="1"/>
</dbReference>
<keyword evidence="6" id="KW-1185">Reference proteome</keyword>
<proteinExistence type="predicted"/>
<protein>
    <submittedName>
        <fullName evidence="5">Calmodulin</fullName>
    </submittedName>
</protein>
<sequence length="206" mass="22668">MVDYGLTEEQVAEFKEAFLLFDKDADGMITAAELGVVMRSLGQRPSEHELRKMVHMVDKDESKYFDSIFQSVQLSVGEVNSRSHLKAMLCITQRLLQTGNLPTILGKRHHRVRRVPEHDVQAAGVGQRDGAARGIPGVRQERRRIHQSGGAATGDDQPGGEALGRGGGGHDQRGRPGRGRTGQLQGCVYSNSYIPQKHSEFLLESP</sequence>
<dbReference type="SMART" id="SM00054">
    <property type="entry name" value="EFh"/>
    <property type="match status" value="1"/>
</dbReference>
<evidence type="ECO:0000256" key="2">
    <source>
        <dbReference type="ARBA" id="ARBA00022837"/>
    </source>
</evidence>
<dbReference type="PROSITE" id="PS50222">
    <property type="entry name" value="EF_HAND_2"/>
    <property type="match status" value="1"/>
</dbReference>
<dbReference type="EMBL" id="BPLR01004151">
    <property type="protein sequence ID" value="GIX92713.1"/>
    <property type="molecule type" value="Genomic_DNA"/>
</dbReference>
<evidence type="ECO:0000259" key="4">
    <source>
        <dbReference type="PROSITE" id="PS50222"/>
    </source>
</evidence>
<gene>
    <name evidence="5" type="primary">CALM_3</name>
    <name evidence="5" type="ORF">CEXT_728161</name>
</gene>
<dbReference type="AlphaFoldDB" id="A0AAV4P6S3"/>
<dbReference type="PANTHER" id="PTHR23048">
    <property type="entry name" value="MYOSIN LIGHT CHAIN 1, 3"/>
    <property type="match status" value="1"/>
</dbReference>
<feature type="region of interest" description="Disordered" evidence="3">
    <location>
        <begin position="121"/>
        <end position="188"/>
    </location>
</feature>
<dbReference type="Proteomes" id="UP001054945">
    <property type="component" value="Unassembled WGS sequence"/>
</dbReference>
<dbReference type="CDD" id="cd00051">
    <property type="entry name" value="EFh"/>
    <property type="match status" value="1"/>
</dbReference>
<dbReference type="Pfam" id="PF13499">
    <property type="entry name" value="EF-hand_7"/>
    <property type="match status" value="1"/>
</dbReference>
<name>A0AAV4P6S3_CAEEX</name>
<organism evidence="5 6">
    <name type="scientific">Caerostris extrusa</name>
    <name type="common">Bark spider</name>
    <name type="synonym">Caerostris bankana</name>
    <dbReference type="NCBI Taxonomy" id="172846"/>
    <lineage>
        <taxon>Eukaryota</taxon>
        <taxon>Metazoa</taxon>
        <taxon>Ecdysozoa</taxon>
        <taxon>Arthropoda</taxon>
        <taxon>Chelicerata</taxon>
        <taxon>Arachnida</taxon>
        <taxon>Araneae</taxon>
        <taxon>Araneomorphae</taxon>
        <taxon>Entelegynae</taxon>
        <taxon>Araneoidea</taxon>
        <taxon>Araneidae</taxon>
        <taxon>Caerostris</taxon>
    </lineage>
</organism>
<reference evidence="5 6" key="1">
    <citation type="submission" date="2021-06" db="EMBL/GenBank/DDBJ databases">
        <title>Caerostris extrusa draft genome.</title>
        <authorList>
            <person name="Kono N."/>
            <person name="Arakawa K."/>
        </authorList>
    </citation>
    <scope>NUCLEOTIDE SEQUENCE [LARGE SCALE GENOMIC DNA]</scope>
</reference>
<evidence type="ECO:0000313" key="5">
    <source>
        <dbReference type="EMBL" id="GIX92713.1"/>
    </source>
</evidence>
<feature type="domain" description="EF-hand" evidence="4">
    <location>
        <begin position="9"/>
        <end position="44"/>
    </location>
</feature>
<keyword evidence="1" id="KW-0677">Repeat</keyword>
<evidence type="ECO:0000313" key="6">
    <source>
        <dbReference type="Proteomes" id="UP001054945"/>
    </source>
</evidence>
<evidence type="ECO:0000256" key="3">
    <source>
        <dbReference type="SAM" id="MobiDB-lite"/>
    </source>
</evidence>
<dbReference type="GO" id="GO:0016460">
    <property type="term" value="C:myosin II complex"/>
    <property type="evidence" value="ECO:0007669"/>
    <property type="project" value="TreeGrafter"/>
</dbReference>
<dbReference type="InterPro" id="IPR011992">
    <property type="entry name" value="EF-hand-dom_pair"/>
</dbReference>
<dbReference type="FunFam" id="1.10.238.10:FF:000178">
    <property type="entry name" value="Calmodulin-2 A"/>
    <property type="match status" value="1"/>
</dbReference>
<comment type="caution">
    <text evidence="5">The sequence shown here is derived from an EMBL/GenBank/DDBJ whole genome shotgun (WGS) entry which is preliminary data.</text>
</comment>
<evidence type="ECO:0000256" key="1">
    <source>
        <dbReference type="ARBA" id="ARBA00022737"/>
    </source>
</evidence>
<dbReference type="Gene3D" id="1.10.238.10">
    <property type="entry name" value="EF-hand"/>
    <property type="match status" value="1"/>
</dbReference>
<dbReference type="GO" id="GO:0005509">
    <property type="term" value="F:calcium ion binding"/>
    <property type="evidence" value="ECO:0007669"/>
    <property type="project" value="InterPro"/>
</dbReference>
<keyword evidence="2" id="KW-0106">Calcium</keyword>
<dbReference type="InterPro" id="IPR018247">
    <property type="entry name" value="EF_Hand_1_Ca_BS"/>
</dbReference>
<dbReference type="InterPro" id="IPR050230">
    <property type="entry name" value="CALM/Myosin/TropC-like"/>
</dbReference>
<dbReference type="SUPFAM" id="SSF47473">
    <property type="entry name" value="EF-hand"/>
    <property type="match status" value="1"/>
</dbReference>
<dbReference type="PANTHER" id="PTHR23048:SF0">
    <property type="entry name" value="CALMODULIN LIKE 3"/>
    <property type="match status" value="1"/>
</dbReference>
<accession>A0AAV4P6S3</accession>
<dbReference type="InterPro" id="IPR002048">
    <property type="entry name" value="EF_hand_dom"/>
</dbReference>